<dbReference type="AlphaFoldDB" id="A0A8J5WP14"/>
<keyword evidence="3" id="KW-1185">Reference proteome</keyword>
<gene>
    <name evidence="2" type="ORF">GUJ93_ZPchr0012g21041</name>
</gene>
<evidence type="ECO:0000256" key="1">
    <source>
        <dbReference type="SAM" id="MobiDB-lite"/>
    </source>
</evidence>
<dbReference type="OrthoDB" id="693750at2759"/>
<dbReference type="Proteomes" id="UP000729402">
    <property type="component" value="Unassembled WGS sequence"/>
</dbReference>
<proteinExistence type="predicted"/>
<evidence type="ECO:0000313" key="3">
    <source>
        <dbReference type="Proteomes" id="UP000729402"/>
    </source>
</evidence>
<name>A0A8J5WP14_ZIZPA</name>
<organism evidence="2 3">
    <name type="scientific">Zizania palustris</name>
    <name type="common">Northern wild rice</name>
    <dbReference type="NCBI Taxonomy" id="103762"/>
    <lineage>
        <taxon>Eukaryota</taxon>
        <taxon>Viridiplantae</taxon>
        <taxon>Streptophyta</taxon>
        <taxon>Embryophyta</taxon>
        <taxon>Tracheophyta</taxon>
        <taxon>Spermatophyta</taxon>
        <taxon>Magnoliopsida</taxon>
        <taxon>Liliopsida</taxon>
        <taxon>Poales</taxon>
        <taxon>Poaceae</taxon>
        <taxon>BOP clade</taxon>
        <taxon>Oryzoideae</taxon>
        <taxon>Oryzeae</taxon>
        <taxon>Zizaniinae</taxon>
        <taxon>Zizania</taxon>
    </lineage>
</organism>
<feature type="region of interest" description="Disordered" evidence="1">
    <location>
        <begin position="13"/>
        <end position="35"/>
    </location>
</feature>
<reference evidence="2" key="2">
    <citation type="submission" date="2021-02" db="EMBL/GenBank/DDBJ databases">
        <authorList>
            <person name="Kimball J.A."/>
            <person name="Haas M.W."/>
            <person name="Macchietto M."/>
            <person name="Kono T."/>
            <person name="Duquette J."/>
            <person name="Shao M."/>
        </authorList>
    </citation>
    <scope>NUCLEOTIDE SEQUENCE</scope>
    <source>
        <tissue evidence="2">Fresh leaf tissue</tissue>
    </source>
</reference>
<accession>A0A8J5WP14</accession>
<evidence type="ECO:0000313" key="2">
    <source>
        <dbReference type="EMBL" id="KAG8091534.1"/>
    </source>
</evidence>
<comment type="caution">
    <text evidence="2">The sequence shown here is derived from an EMBL/GenBank/DDBJ whole genome shotgun (WGS) entry which is preliminary data.</text>
</comment>
<protein>
    <submittedName>
        <fullName evidence="2">Uncharacterized protein</fullName>
    </submittedName>
</protein>
<dbReference type="EMBL" id="JAAALK010000080">
    <property type="protein sequence ID" value="KAG8091534.1"/>
    <property type="molecule type" value="Genomic_DNA"/>
</dbReference>
<reference evidence="2" key="1">
    <citation type="journal article" date="2021" name="bioRxiv">
        <title>Whole Genome Assembly and Annotation of Northern Wild Rice, Zizania palustris L., Supports a Whole Genome Duplication in the Zizania Genus.</title>
        <authorList>
            <person name="Haas M."/>
            <person name="Kono T."/>
            <person name="Macchietto M."/>
            <person name="Millas R."/>
            <person name="McGilp L."/>
            <person name="Shao M."/>
            <person name="Duquette J."/>
            <person name="Hirsch C.N."/>
            <person name="Kimball J."/>
        </authorList>
    </citation>
    <scope>NUCLEOTIDE SEQUENCE</scope>
    <source>
        <tissue evidence="2">Fresh leaf tissue</tissue>
    </source>
</reference>
<sequence>MSGHISKCSFKAAPKVGQEEAFSPSRNPKLSPKKFASQCASATPPATMEPIFPSSAIPGIIGDHPQEEFSFMAASGEISEKVMELSNHALVSLEIGLPDDHEKVDIHRFAEDFQRFFNTSSGQIKGVQKLFRLYGGASFVEQSNQAETVDPMSEEWFCNQASLLGGNTQQTQQLSALVLQIEETLVGEEEHLQNVIADAEEFNSKLQEFISQVSAALP</sequence>